<accession>A0A0L0H4W5</accession>
<dbReference type="EMBL" id="JNGI01000007">
    <property type="protein sequence ID" value="KNC95758.1"/>
    <property type="molecule type" value="Genomic_DNA"/>
</dbReference>
<proteinExistence type="predicted"/>
<evidence type="ECO:0000313" key="3">
    <source>
        <dbReference type="Proteomes" id="UP000037393"/>
    </source>
</evidence>
<evidence type="ECO:0000313" key="2">
    <source>
        <dbReference type="EMBL" id="KNC95758.1"/>
    </source>
</evidence>
<dbReference type="InterPro" id="IPR033390">
    <property type="entry name" value="Rv2179c-like"/>
</dbReference>
<dbReference type="OrthoDB" id="256590at2"/>
<gene>
    <name evidence="2" type="ORF">GM31_21855</name>
</gene>
<comment type="caution">
    <text evidence="2">The sequence shown here is derived from an EMBL/GenBank/DDBJ whole genome shotgun (WGS) entry which is preliminary data.</text>
</comment>
<evidence type="ECO:0000259" key="1">
    <source>
        <dbReference type="Pfam" id="PF16473"/>
    </source>
</evidence>
<organism evidence="2 3">
    <name type="scientific">Trabulsiella odontotermitis</name>
    <dbReference type="NCBI Taxonomy" id="379893"/>
    <lineage>
        <taxon>Bacteria</taxon>
        <taxon>Pseudomonadati</taxon>
        <taxon>Pseudomonadota</taxon>
        <taxon>Gammaproteobacteria</taxon>
        <taxon>Enterobacterales</taxon>
        <taxon>Enterobacteriaceae</taxon>
        <taxon>Trabulsiella</taxon>
    </lineage>
</organism>
<dbReference type="Proteomes" id="UP000037393">
    <property type="component" value="Unassembled WGS sequence"/>
</dbReference>
<dbReference type="Pfam" id="PF16473">
    <property type="entry name" value="Rv2179c-like"/>
    <property type="match status" value="1"/>
</dbReference>
<protein>
    <recommendedName>
        <fullName evidence="1">3'-5' exoribonuclease Rv2179c-like domain-containing protein</fullName>
    </recommendedName>
</protein>
<dbReference type="RefSeq" id="WP_049855581.1">
    <property type="nucleotide sequence ID" value="NZ_JNGI01000007.1"/>
</dbReference>
<feature type="domain" description="3'-5' exoribonuclease Rv2179c-like" evidence="1">
    <location>
        <begin position="2"/>
        <end position="177"/>
    </location>
</feature>
<keyword evidence="3" id="KW-1185">Reference proteome</keyword>
<name>A0A0L0H4W5_9ENTR</name>
<dbReference type="PATRIC" id="fig|379893.4.peg.4428"/>
<sequence length="188" mass="21830">MNNIMVDVVTLDENNKSPLCAIEAVCFEPSTGKTGAEFYRVINIYSARGSNGRIPINTAFEWMKKDAADRAQLIEAKESEETAICEFCEFLYDNTKENHGEFFLWFKYATKKKNTLWLAFEDIDARVIRWDRIRIRDIDPLIDLAKVTGYTPHASNTNRPHTITKARYQAEQVCEIWQRLTSPYFESL</sequence>
<reference evidence="2 3" key="1">
    <citation type="journal article" date="2015" name="Appl. Environ. Microbiol.">
        <title>The Enterobacterium Trabulsiella odontotermitis Presents Novel Adaptations Related to Its Association with Fungus-Growing Termites.</title>
        <authorList>
            <person name="Sapountzis P."/>
            <person name="Gruntjes T."/>
            <person name="Otani S."/>
            <person name="Estevez J."/>
            <person name="da Costa R.R."/>
            <person name="Plunkett G.3rd."/>
            <person name="Perna N.T."/>
            <person name="Poulsen M."/>
        </authorList>
    </citation>
    <scope>NUCLEOTIDE SEQUENCE [LARGE SCALE GENOMIC DNA]</scope>
    <source>
        <strain evidence="2 3">12</strain>
    </source>
</reference>
<dbReference type="AlphaFoldDB" id="A0A0L0H4W5"/>